<keyword evidence="1" id="KW-1133">Transmembrane helix</keyword>
<feature type="domain" description="DUF2061" evidence="2">
    <location>
        <begin position="19"/>
        <end position="62"/>
    </location>
</feature>
<dbReference type="InterPro" id="IPR018638">
    <property type="entry name" value="DUF2061_membrane"/>
</dbReference>
<dbReference type="Pfam" id="PF09834">
    <property type="entry name" value="DUF2061"/>
    <property type="match status" value="1"/>
</dbReference>
<gene>
    <name evidence="3" type="ORF">A2672_03140</name>
</gene>
<keyword evidence="1" id="KW-0812">Transmembrane</keyword>
<comment type="caution">
    <text evidence="3">The sequence shown here is derived from an EMBL/GenBank/DDBJ whole genome shotgun (WGS) entry which is preliminary data.</text>
</comment>
<dbReference type="EMBL" id="MHTT01000017">
    <property type="protein sequence ID" value="OHA65157.1"/>
    <property type="molecule type" value="Genomic_DNA"/>
</dbReference>
<dbReference type="Proteomes" id="UP000178065">
    <property type="component" value="Unassembled WGS sequence"/>
</dbReference>
<accession>A0A1G2QXI3</accession>
<reference evidence="3 4" key="1">
    <citation type="journal article" date="2016" name="Nat. Commun.">
        <title>Thousands of microbial genomes shed light on interconnected biogeochemical processes in an aquifer system.</title>
        <authorList>
            <person name="Anantharaman K."/>
            <person name="Brown C.T."/>
            <person name="Hug L.A."/>
            <person name="Sharon I."/>
            <person name="Castelle C.J."/>
            <person name="Probst A.J."/>
            <person name="Thomas B.C."/>
            <person name="Singh A."/>
            <person name="Wilkins M.J."/>
            <person name="Karaoz U."/>
            <person name="Brodie E.L."/>
            <person name="Williams K.H."/>
            <person name="Hubbard S.S."/>
            <person name="Banfield J.F."/>
        </authorList>
    </citation>
    <scope>NUCLEOTIDE SEQUENCE [LARGE SCALE GENOMIC DNA]</scope>
</reference>
<feature type="transmembrane region" description="Helical" evidence="1">
    <location>
        <begin position="12"/>
        <end position="37"/>
    </location>
</feature>
<protein>
    <recommendedName>
        <fullName evidence="2">DUF2061 domain-containing protein</fullName>
    </recommendedName>
</protein>
<keyword evidence="1" id="KW-0472">Membrane</keyword>
<evidence type="ECO:0000259" key="2">
    <source>
        <dbReference type="Pfam" id="PF09834"/>
    </source>
</evidence>
<dbReference type="AlphaFoldDB" id="A0A1G2QXI3"/>
<organism evidence="3 4">
    <name type="scientific">Candidatus Wildermuthbacteria bacterium RIFCSPHIGHO2_01_FULL_49_22b</name>
    <dbReference type="NCBI Taxonomy" id="1802448"/>
    <lineage>
        <taxon>Bacteria</taxon>
        <taxon>Candidatus Wildermuthiibacteriota</taxon>
    </lineage>
</organism>
<sequence length="76" mass="9002">MKMNMHPKLREFFGHFYFAVEWRIIAIIITFLAAYIISGDIKISLGITSIESVAKMIVQTFWLQYRVKNHHIAHKH</sequence>
<evidence type="ECO:0000313" key="4">
    <source>
        <dbReference type="Proteomes" id="UP000178065"/>
    </source>
</evidence>
<evidence type="ECO:0000313" key="3">
    <source>
        <dbReference type="EMBL" id="OHA65157.1"/>
    </source>
</evidence>
<evidence type="ECO:0000256" key="1">
    <source>
        <dbReference type="SAM" id="Phobius"/>
    </source>
</evidence>
<dbReference type="STRING" id="1802448.A2672_03140"/>
<proteinExistence type="predicted"/>
<name>A0A1G2QXI3_9BACT</name>